<dbReference type="SMART" id="SM00138">
    <property type="entry name" value="MeTrc"/>
    <property type="match status" value="1"/>
</dbReference>
<proteinExistence type="predicted"/>
<accession>A0A1V1P2G8</accession>
<feature type="domain" description="CheR-type methyltransferase" evidence="1">
    <location>
        <begin position="1"/>
        <end position="277"/>
    </location>
</feature>
<dbReference type="GO" id="GO:0032259">
    <property type="term" value="P:methylation"/>
    <property type="evidence" value="ECO:0007669"/>
    <property type="project" value="UniProtKB-KW"/>
</dbReference>
<dbReference type="InterPro" id="IPR022642">
    <property type="entry name" value="CheR_C"/>
</dbReference>
<evidence type="ECO:0000313" key="3">
    <source>
        <dbReference type="Proteomes" id="UP000189670"/>
    </source>
</evidence>
<dbReference type="PRINTS" id="PR00996">
    <property type="entry name" value="CHERMTFRASE"/>
</dbReference>
<gene>
    <name evidence="2" type="ORF">OMM_04184</name>
</gene>
<dbReference type="GO" id="GO:0008757">
    <property type="term" value="F:S-adenosylmethionine-dependent methyltransferase activity"/>
    <property type="evidence" value="ECO:0007669"/>
    <property type="project" value="InterPro"/>
</dbReference>
<comment type="caution">
    <text evidence="2">The sequence shown here is derived from an EMBL/GenBank/DDBJ whole genome shotgun (WGS) entry which is preliminary data.</text>
</comment>
<dbReference type="PANTHER" id="PTHR24422">
    <property type="entry name" value="CHEMOTAXIS PROTEIN METHYLTRANSFERASE"/>
    <property type="match status" value="1"/>
</dbReference>
<keyword evidence="2" id="KW-0808">Transferase</keyword>
<keyword evidence="2" id="KW-0489">Methyltransferase</keyword>
<dbReference type="EMBL" id="ATBP01000750">
    <property type="protein sequence ID" value="ETR69057.1"/>
    <property type="molecule type" value="Genomic_DNA"/>
</dbReference>
<dbReference type="PROSITE" id="PS50123">
    <property type="entry name" value="CHER"/>
    <property type="match status" value="1"/>
</dbReference>
<sequence length="277" mass="32212">MIHASEERTDELAEICAIIHDRTGIVITRNLLLPMSRWINVQIRKQGIDALDYIKLLRNESDSSEFDSLLRFFINHETFFFRDFDQLAYFAEVCLPEIESLKQKTGNATIRIWSAGCSTGEEAYTLAIILDTMIGNKRLNCQVLGTDIDPQAIDLCRIGQYSEQARRAVPPEYLPQYFIKNQAGYLVGAELRKMVVFYQLNLLEILSFNRYVGFDALFCKNVLFYFDEITQEKILHQFYRSLNPGGFLCLDYSVTIQKIMKQFDLANMGKFYYRKAF</sequence>
<evidence type="ECO:0000313" key="2">
    <source>
        <dbReference type="EMBL" id="ETR69057.1"/>
    </source>
</evidence>
<evidence type="ECO:0000259" key="1">
    <source>
        <dbReference type="PROSITE" id="PS50123"/>
    </source>
</evidence>
<dbReference type="Gene3D" id="3.40.50.150">
    <property type="entry name" value="Vaccinia Virus protein VP39"/>
    <property type="match status" value="1"/>
</dbReference>
<dbReference type="Pfam" id="PF01739">
    <property type="entry name" value="CheR"/>
    <property type="match status" value="1"/>
</dbReference>
<name>A0A1V1P2G8_9BACT</name>
<protein>
    <submittedName>
        <fullName evidence="2">Chemotaxis protein methyltransferase CheR</fullName>
    </submittedName>
</protein>
<dbReference type="InterPro" id="IPR050903">
    <property type="entry name" value="Bact_Chemotaxis_MeTrfase"/>
</dbReference>
<dbReference type="PANTHER" id="PTHR24422:SF10">
    <property type="entry name" value="CHEMOTAXIS PROTEIN METHYLTRANSFERASE 2"/>
    <property type="match status" value="1"/>
</dbReference>
<dbReference type="CDD" id="cd02440">
    <property type="entry name" value="AdoMet_MTases"/>
    <property type="match status" value="1"/>
</dbReference>
<dbReference type="AlphaFoldDB" id="A0A1V1P2G8"/>
<dbReference type="InterPro" id="IPR000780">
    <property type="entry name" value="CheR_MeTrfase"/>
</dbReference>
<organism evidence="2 3">
    <name type="scientific">Candidatus Magnetoglobus multicellularis str. Araruama</name>
    <dbReference type="NCBI Taxonomy" id="890399"/>
    <lineage>
        <taxon>Bacteria</taxon>
        <taxon>Pseudomonadati</taxon>
        <taxon>Thermodesulfobacteriota</taxon>
        <taxon>Desulfobacteria</taxon>
        <taxon>Desulfobacterales</taxon>
        <taxon>Desulfobacteraceae</taxon>
        <taxon>Candidatus Magnetoglobus</taxon>
    </lineage>
</organism>
<dbReference type="InterPro" id="IPR029063">
    <property type="entry name" value="SAM-dependent_MTases_sf"/>
</dbReference>
<dbReference type="SUPFAM" id="SSF53335">
    <property type="entry name" value="S-adenosyl-L-methionine-dependent methyltransferases"/>
    <property type="match status" value="1"/>
</dbReference>
<dbReference type="Proteomes" id="UP000189670">
    <property type="component" value="Unassembled WGS sequence"/>
</dbReference>
<reference evidence="3" key="1">
    <citation type="submission" date="2012-11" db="EMBL/GenBank/DDBJ databases">
        <authorList>
            <person name="Lucero-Rivera Y.E."/>
            <person name="Tovar-Ramirez D."/>
        </authorList>
    </citation>
    <scope>NUCLEOTIDE SEQUENCE [LARGE SCALE GENOMIC DNA]</scope>
    <source>
        <strain evidence="3">Araruama</strain>
    </source>
</reference>